<evidence type="ECO:0000256" key="1">
    <source>
        <dbReference type="SAM" id="SignalP"/>
    </source>
</evidence>
<organism evidence="4">
    <name type="scientific">Taenia asiatica</name>
    <name type="common">Asian tapeworm</name>
    <dbReference type="NCBI Taxonomy" id="60517"/>
    <lineage>
        <taxon>Eukaryota</taxon>
        <taxon>Metazoa</taxon>
        <taxon>Spiralia</taxon>
        <taxon>Lophotrochozoa</taxon>
        <taxon>Platyhelminthes</taxon>
        <taxon>Cestoda</taxon>
        <taxon>Eucestoda</taxon>
        <taxon>Cyclophyllidea</taxon>
        <taxon>Taeniidae</taxon>
        <taxon>Taenia</taxon>
    </lineage>
</organism>
<proteinExistence type="predicted"/>
<dbReference type="AlphaFoldDB" id="A0A0R3WA77"/>
<accession>A0A0R3WA77</accession>
<name>A0A0R3WA77_TAEAS</name>
<keyword evidence="3" id="KW-1185">Reference proteome</keyword>
<evidence type="ECO:0000313" key="4">
    <source>
        <dbReference type="WBParaSite" id="TASK_0000742401-mRNA-1"/>
    </source>
</evidence>
<keyword evidence="1" id="KW-0732">Signal</keyword>
<feature type="signal peptide" evidence="1">
    <location>
        <begin position="1"/>
        <end position="18"/>
    </location>
</feature>
<dbReference type="Proteomes" id="UP000282613">
    <property type="component" value="Unassembled WGS sequence"/>
</dbReference>
<dbReference type="EMBL" id="UYRS01018616">
    <property type="protein sequence ID" value="VDK38349.1"/>
    <property type="molecule type" value="Genomic_DNA"/>
</dbReference>
<feature type="chain" id="PRO_5043132695" evidence="1">
    <location>
        <begin position="19"/>
        <end position="376"/>
    </location>
</feature>
<dbReference type="OrthoDB" id="6263905at2759"/>
<dbReference type="WBParaSite" id="TASK_0000742401-mRNA-1">
    <property type="protein sequence ID" value="TASK_0000742401-mRNA-1"/>
    <property type="gene ID" value="TASK_0000742401"/>
</dbReference>
<sequence length="376" mass="43192">MRALVLLLSVVLLHFCGCDDQVVEEFDCSSYFSRVLTTRHLGSSIIKKAKDFCPKGMRYHMTGFEWNGTTCRVEFTLDSNVNIMKKDKVCYDSFLYMRKNALAEAWGTPWGCKETFVRTLITPFYVIKRQVSSIQTIEDSATVSAACKYPLLSPNQKFEVKCEMNKYGGYEWRENERSGCYMEGFETTDEEYFVRATTELEGLKRLVREEMNSCRFLTQSHVLFESWSKHCLKMDPIFNQFFLTGFLRLTELTLNAVVRKAHTDAINGTKLYKLIYKLTEIINAHVINKTAAKFYSHFTDLISIYRYPPSMAPTAKLSSIDKTSFYVEEMGNPVPLDVTCYAITAHQTYVKVISLRPISHLCFVGSFGLSSTVDSY</sequence>
<protein>
    <submittedName>
        <fullName evidence="2 4">Uncharacterized protein</fullName>
    </submittedName>
</protein>
<reference evidence="4" key="1">
    <citation type="submission" date="2017-02" db="UniProtKB">
        <authorList>
            <consortium name="WormBaseParasite"/>
        </authorList>
    </citation>
    <scope>IDENTIFICATION</scope>
</reference>
<evidence type="ECO:0000313" key="2">
    <source>
        <dbReference type="EMBL" id="VDK38349.1"/>
    </source>
</evidence>
<reference evidence="2 3" key="2">
    <citation type="submission" date="2018-11" db="EMBL/GenBank/DDBJ databases">
        <authorList>
            <consortium name="Pathogen Informatics"/>
        </authorList>
    </citation>
    <scope>NUCLEOTIDE SEQUENCE [LARGE SCALE GENOMIC DNA]</scope>
</reference>
<evidence type="ECO:0000313" key="3">
    <source>
        <dbReference type="Proteomes" id="UP000282613"/>
    </source>
</evidence>
<gene>
    <name evidence="2" type="ORF">TASK_LOCUS7425</name>
</gene>